<dbReference type="Gene3D" id="3.30.530.20">
    <property type="match status" value="1"/>
</dbReference>
<dbReference type="PANTHER" id="PTHR12901">
    <property type="entry name" value="SPERM PROTEIN HOMOLOG"/>
    <property type="match status" value="1"/>
</dbReference>
<keyword evidence="2" id="KW-1277">Toxin-antitoxin system</keyword>
<dbReference type="Pfam" id="PF03364">
    <property type="entry name" value="Polyketide_cyc"/>
    <property type="match status" value="1"/>
</dbReference>
<dbReference type="GeneID" id="66304836"/>
<sequence>MSNIICSSWVPFSSEKMYILVNDIECYPQFLSGCIGSRIITCNSSQMTASIDIEKSGIKMTIITRNTLISNKSIHIQLLEGPFSQLNGSWYFIPISENSCQVRLILNLKFTNRLIAITFKNLFKNINKKIIYSFISRAKKIYDDKNYS</sequence>
<dbReference type="GO" id="GO:0045333">
    <property type="term" value="P:cellular respiration"/>
    <property type="evidence" value="ECO:0007669"/>
    <property type="project" value="InterPro"/>
</dbReference>
<dbReference type="InterPro" id="IPR023393">
    <property type="entry name" value="START-like_dom_sf"/>
</dbReference>
<evidence type="ECO:0000256" key="2">
    <source>
        <dbReference type="ARBA" id="ARBA00022649"/>
    </source>
</evidence>
<dbReference type="AlphaFoldDB" id="A0A451D8V4"/>
<evidence type="ECO:0000313" key="5">
    <source>
        <dbReference type="Proteomes" id="UP000294441"/>
    </source>
</evidence>
<organism evidence="4 5">
    <name type="scientific">Candidatus Erwinia haradaeae</name>
    <dbReference type="NCBI Taxonomy" id="1922217"/>
    <lineage>
        <taxon>Bacteria</taxon>
        <taxon>Pseudomonadati</taxon>
        <taxon>Pseudomonadota</taxon>
        <taxon>Gammaproteobacteria</taxon>
        <taxon>Enterobacterales</taxon>
        <taxon>Erwiniaceae</taxon>
        <taxon>Erwinia</taxon>
    </lineage>
</organism>
<evidence type="ECO:0000259" key="3">
    <source>
        <dbReference type="Pfam" id="PF03364"/>
    </source>
</evidence>
<evidence type="ECO:0000313" key="4">
    <source>
        <dbReference type="EMBL" id="VFP82203.1"/>
    </source>
</evidence>
<dbReference type="GO" id="GO:0048039">
    <property type="term" value="F:ubiquinone binding"/>
    <property type="evidence" value="ECO:0007669"/>
    <property type="project" value="InterPro"/>
</dbReference>
<comment type="similarity">
    <text evidence="1">Belongs to the ribosome association toxin RatA family.</text>
</comment>
<dbReference type="InterPro" id="IPR044996">
    <property type="entry name" value="COQ10-like"/>
</dbReference>
<dbReference type="CDD" id="cd07813">
    <property type="entry name" value="COQ10p_like"/>
    <property type="match status" value="1"/>
</dbReference>
<dbReference type="EMBL" id="LR217713">
    <property type="protein sequence ID" value="VFP82203.1"/>
    <property type="molecule type" value="Genomic_DNA"/>
</dbReference>
<proteinExistence type="inferred from homology"/>
<dbReference type="PANTHER" id="PTHR12901:SF10">
    <property type="entry name" value="COENZYME Q-BINDING PROTEIN COQ10, MITOCHONDRIAL"/>
    <property type="match status" value="1"/>
</dbReference>
<reference evidence="4 5" key="1">
    <citation type="submission" date="2019-02" db="EMBL/GenBank/DDBJ databases">
        <authorList>
            <person name="Manzano-Marin A."/>
            <person name="Manzano-Marin A."/>
        </authorList>
    </citation>
    <scope>NUCLEOTIDE SEQUENCE [LARGE SCALE GENOMIC DNA]</scope>
    <source>
        <strain evidence="4 5">ErCicurvipes</strain>
    </source>
</reference>
<name>A0A451D8V4_9GAMM</name>
<evidence type="ECO:0000256" key="1">
    <source>
        <dbReference type="ARBA" id="ARBA00008918"/>
    </source>
</evidence>
<dbReference type="RefSeq" id="WP_157992797.1">
    <property type="nucleotide sequence ID" value="NZ_LR217713.1"/>
</dbReference>
<accession>A0A451D8V4</accession>
<dbReference type="SUPFAM" id="SSF55961">
    <property type="entry name" value="Bet v1-like"/>
    <property type="match status" value="1"/>
</dbReference>
<feature type="domain" description="Coenzyme Q-binding protein COQ10 START" evidence="3">
    <location>
        <begin position="10"/>
        <end position="134"/>
    </location>
</feature>
<gene>
    <name evidence="4" type="primary">ratA</name>
    <name evidence="4" type="ORF">ERCICURV3402_561</name>
</gene>
<dbReference type="OrthoDB" id="9804759at2"/>
<dbReference type="Proteomes" id="UP000294441">
    <property type="component" value="Chromosome 1"/>
</dbReference>
<protein>
    <submittedName>
        <fullName evidence="4">Ribosome association toxin RatA, partial</fullName>
    </submittedName>
</protein>
<dbReference type="InterPro" id="IPR005031">
    <property type="entry name" value="COQ10_START"/>
</dbReference>